<dbReference type="STRING" id="188477.A0A3S0ZMD1"/>
<dbReference type="SUPFAM" id="SSF52343">
    <property type="entry name" value="Ferredoxin reductase-like, C-terminal NADP-linked domain"/>
    <property type="match status" value="1"/>
</dbReference>
<evidence type="ECO:0000313" key="6">
    <source>
        <dbReference type="Proteomes" id="UP000271974"/>
    </source>
</evidence>
<feature type="domain" description="FAD-binding FR-type" evidence="4">
    <location>
        <begin position="45"/>
        <end position="148"/>
    </location>
</feature>
<dbReference type="OrthoDB" id="436496at2759"/>
<accession>A0A3S0ZMD1</accession>
<proteinExistence type="predicted"/>
<dbReference type="InterPro" id="IPR001433">
    <property type="entry name" value="OxRdtase_FAD/NAD-bd"/>
</dbReference>
<dbReference type="PANTHER" id="PTHR46505:SF1">
    <property type="entry name" value="OXIDOREDUCTASE NAD-BINDING DOMAIN-CONTAINING PROTEIN 1"/>
    <property type="match status" value="1"/>
</dbReference>
<dbReference type="InterPro" id="IPR039261">
    <property type="entry name" value="FNR_nucleotide-bd"/>
</dbReference>
<dbReference type="PANTHER" id="PTHR46505">
    <property type="entry name" value="OXIDOREDUCTASE NAD-BINDING DOMAIN-CONTAINING PROTEIN 1"/>
    <property type="match status" value="1"/>
</dbReference>
<dbReference type="EMBL" id="RQTK01000517">
    <property type="protein sequence ID" value="RUS78325.1"/>
    <property type="molecule type" value="Genomic_DNA"/>
</dbReference>
<dbReference type="PRINTS" id="PR00410">
    <property type="entry name" value="PHEHYDRXLASE"/>
</dbReference>
<dbReference type="GO" id="GO:0005739">
    <property type="term" value="C:mitochondrion"/>
    <property type="evidence" value="ECO:0007669"/>
    <property type="project" value="TreeGrafter"/>
</dbReference>
<dbReference type="PROSITE" id="PS51384">
    <property type="entry name" value="FAD_FR"/>
    <property type="match status" value="1"/>
</dbReference>
<dbReference type="Gene3D" id="2.40.30.10">
    <property type="entry name" value="Translation factors"/>
    <property type="match status" value="1"/>
</dbReference>
<dbReference type="InterPro" id="IPR017938">
    <property type="entry name" value="Riboflavin_synthase-like_b-brl"/>
</dbReference>
<dbReference type="Proteomes" id="UP000271974">
    <property type="component" value="Unassembled WGS sequence"/>
</dbReference>
<dbReference type="Pfam" id="PF00175">
    <property type="entry name" value="NAD_binding_1"/>
    <property type="match status" value="1"/>
</dbReference>
<dbReference type="GO" id="GO:0016491">
    <property type="term" value="F:oxidoreductase activity"/>
    <property type="evidence" value="ECO:0007669"/>
    <property type="project" value="UniProtKB-KW"/>
</dbReference>
<dbReference type="CDD" id="cd00322">
    <property type="entry name" value="FNR_like"/>
    <property type="match status" value="1"/>
</dbReference>
<dbReference type="InterPro" id="IPR052128">
    <property type="entry name" value="Oxidoreductase_NAD-binding"/>
</dbReference>
<keyword evidence="6" id="KW-1185">Reference proteome</keyword>
<name>A0A3S0ZMD1_ELYCH</name>
<evidence type="ECO:0000256" key="2">
    <source>
        <dbReference type="ARBA" id="ARBA00023027"/>
    </source>
</evidence>
<dbReference type="Gene3D" id="3.40.50.80">
    <property type="entry name" value="Nucleotide-binding domain of ferredoxin-NADP reductase (FNR) module"/>
    <property type="match status" value="1"/>
</dbReference>
<dbReference type="InterPro" id="IPR017927">
    <property type="entry name" value="FAD-bd_FR_type"/>
</dbReference>
<evidence type="ECO:0000259" key="4">
    <source>
        <dbReference type="PROSITE" id="PS51384"/>
    </source>
</evidence>
<keyword evidence="1" id="KW-0560">Oxidoreductase</keyword>
<dbReference type="AlphaFoldDB" id="A0A3S0ZMD1"/>
<sequence>MSLGVSLRCFLSFQRKIAFKRFVRKMSVSGGNDHLQRTVTKPRNEVITEAKVSEIENLSSTVKLMKLHVNDKNVSFQAGQWVDMFIPGVETVGGFSMCSPPHLLAETGTLHLAVKYSTHPPALWIHTKCEVGSQVKMRVGGDFHYCPGPDTGQRDLLLLAGGVGINPLYSMLQHFVHLQGNKESSVKGRSAHMLYCAKNESELIFKDDLVKFAESESNVFLKLFSTREKSTSSRFLCDGRIQASDVHAALSQLDVKQTDVYLCGPLPFIEDMKSHCTAAGVPTDSVHYEQWW</sequence>
<dbReference type="SUPFAM" id="SSF63380">
    <property type="entry name" value="Riboflavin synthase domain-like"/>
    <property type="match status" value="1"/>
</dbReference>
<evidence type="ECO:0000256" key="1">
    <source>
        <dbReference type="ARBA" id="ARBA00023002"/>
    </source>
</evidence>
<reference evidence="5 6" key="1">
    <citation type="submission" date="2019-01" db="EMBL/GenBank/DDBJ databases">
        <title>A draft genome assembly of the solar-powered sea slug Elysia chlorotica.</title>
        <authorList>
            <person name="Cai H."/>
            <person name="Li Q."/>
            <person name="Fang X."/>
            <person name="Li J."/>
            <person name="Curtis N.E."/>
            <person name="Altenburger A."/>
            <person name="Shibata T."/>
            <person name="Feng M."/>
            <person name="Maeda T."/>
            <person name="Schwartz J.A."/>
            <person name="Shigenobu S."/>
            <person name="Lundholm N."/>
            <person name="Nishiyama T."/>
            <person name="Yang H."/>
            <person name="Hasebe M."/>
            <person name="Li S."/>
            <person name="Pierce S.K."/>
            <person name="Wang J."/>
        </authorList>
    </citation>
    <scope>NUCLEOTIDE SEQUENCE [LARGE SCALE GENOMIC DNA]</scope>
    <source>
        <strain evidence="5">EC2010</strain>
        <tissue evidence="5">Whole organism of an adult</tissue>
    </source>
</reference>
<organism evidence="5 6">
    <name type="scientific">Elysia chlorotica</name>
    <name type="common">Eastern emerald elysia</name>
    <name type="synonym">Sea slug</name>
    <dbReference type="NCBI Taxonomy" id="188477"/>
    <lineage>
        <taxon>Eukaryota</taxon>
        <taxon>Metazoa</taxon>
        <taxon>Spiralia</taxon>
        <taxon>Lophotrochozoa</taxon>
        <taxon>Mollusca</taxon>
        <taxon>Gastropoda</taxon>
        <taxon>Heterobranchia</taxon>
        <taxon>Euthyneura</taxon>
        <taxon>Panpulmonata</taxon>
        <taxon>Sacoglossa</taxon>
        <taxon>Placobranchoidea</taxon>
        <taxon>Plakobranchidae</taxon>
        <taxon>Elysia</taxon>
    </lineage>
</organism>
<protein>
    <recommendedName>
        <fullName evidence="3">Oxidoreductase NAD-binding domain-containing protein 1</fullName>
    </recommendedName>
</protein>
<gene>
    <name evidence="5" type="ORF">EGW08_013903</name>
</gene>
<evidence type="ECO:0000313" key="5">
    <source>
        <dbReference type="EMBL" id="RUS78325.1"/>
    </source>
</evidence>
<evidence type="ECO:0000256" key="3">
    <source>
        <dbReference type="ARBA" id="ARBA00040516"/>
    </source>
</evidence>
<keyword evidence="2" id="KW-0520">NAD</keyword>
<comment type="caution">
    <text evidence="5">The sequence shown here is derived from an EMBL/GenBank/DDBJ whole genome shotgun (WGS) entry which is preliminary data.</text>
</comment>